<protein>
    <submittedName>
        <fullName evidence="1">Uncharacterized protein</fullName>
    </submittedName>
</protein>
<accession>A0A0E9V847</accession>
<evidence type="ECO:0000313" key="1">
    <source>
        <dbReference type="EMBL" id="JAH74259.1"/>
    </source>
</evidence>
<organism evidence="1">
    <name type="scientific">Anguilla anguilla</name>
    <name type="common">European freshwater eel</name>
    <name type="synonym">Muraena anguilla</name>
    <dbReference type="NCBI Taxonomy" id="7936"/>
    <lineage>
        <taxon>Eukaryota</taxon>
        <taxon>Metazoa</taxon>
        <taxon>Chordata</taxon>
        <taxon>Craniata</taxon>
        <taxon>Vertebrata</taxon>
        <taxon>Euteleostomi</taxon>
        <taxon>Actinopterygii</taxon>
        <taxon>Neopterygii</taxon>
        <taxon>Teleostei</taxon>
        <taxon>Anguilliformes</taxon>
        <taxon>Anguillidae</taxon>
        <taxon>Anguilla</taxon>
    </lineage>
</organism>
<dbReference type="AlphaFoldDB" id="A0A0E9V847"/>
<sequence>MTVNDFIHLDSLKYTIQ</sequence>
<proteinExistence type="predicted"/>
<dbReference type="EMBL" id="GBXM01034318">
    <property type="protein sequence ID" value="JAH74259.1"/>
    <property type="molecule type" value="Transcribed_RNA"/>
</dbReference>
<reference evidence="1" key="1">
    <citation type="submission" date="2014-11" db="EMBL/GenBank/DDBJ databases">
        <authorList>
            <person name="Amaro Gonzalez C."/>
        </authorList>
    </citation>
    <scope>NUCLEOTIDE SEQUENCE</scope>
</reference>
<name>A0A0E9V847_ANGAN</name>
<reference evidence="1" key="2">
    <citation type="journal article" date="2015" name="Fish Shellfish Immunol.">
        <title>Early steps in the European eel (Anguilla anguilla)-Vibrio vulnificus interaction in the gills: Role of the RtxA13 toxin.</title>
        <authorList>
            <person name="Callol A."/>
            <person name="Pajuelo D."/>
            <person name="Ebbesson L."/>
            <person name="Teles M."/>
            <person name="MacKenzie S."/>
            <person name="Amaro C."/>
        </authorList>
    </citation>
    <scope>NUCLEOTIDE SEQUENCE</scope>
</reference>